<proteinExistence type="predicted"/>
<dbReference type="EMBL" id="AZHX01001186">
    <property type="protein sequence ID" value="ETX04576.1"/>
    <property type="molecule type" value="Genomic_DNA"/>
</dbReference>
<organism evidence="2 3">
    <name type="scientific">Candidatus Entotheonella gemina</name>
    <dbReference type="NCBI Taxonomy" id="1429439"/>
    <lineage>
        <taxon>Bacteria</taxon>
        <taxon>Pseudomonadati</taxon>
        <taxon>Nitrospinota/Tectimicrobiota group</taxon>
        <taxon>Candidatus Tectimicrobiota</taxon>
        <taxon>Candidatus Entotheonellia</taxon>
        <taxon>Candidatus Entotheonellales</taxon>
        <taxon>Candidatus Entotheonellaceae</taxon>
        <taxon>Candidatus Entotheonella</taxon>
    </lineage>
</organism>
<sequence length="127" mass="14784">METNPPDLKALMQRFGRSFLDADKTGLQSCVTSNVEWHLHAGPDAPHGRVVHGVDGMLEVIRWRRANWLDVRYQDVVYTYTENLVVQTFRIVGADQHGSRFDCRGVDLYEIREDRVARKDSFWKHIL</sequence>
<dbReference type="Pfam" id="PF12680">
    <property type="entry name" value="SnoaL_2"/>
    <property type="match status" value="1"/>
</dbReference>
<dbReference type="SUPFAM" id="SSF54427">
    <property type="entry name" value="NTF2-like"/>
    <property type="match status" value="1"/>
</dbReference>
<reference evidence="2 3" key="1">
    <citation type="journal article" date="2014" name="Nature">
        <title>An environmental bacterial taxon with a large and distinct metabolic repertoire.</title>
        <authorList>
            <person name="Wilson M.C."/>
            <person name="Mori T."/>
            <person name="Ruckert C."/>
            <person name="Uria A.R."/>
            <person name="Helf M.J."/>
            <person name="Takada K."/>
            <person name="Gernert C."/>
            <person name="Steffens U.A."/>
            <person name="Heycke N."/>
            <person name="Schmitt S."/>
            <person name="Rinke C."/>
            <person name="Helfrich E.J."/>
            <person name="Brachmann A.O."/>
            <person name="Gurgui C."/>
            <person name="Wakimoto T."/>
            <person name="Kracht M."/>
            <person name="Crusemann M."/>
            <person name="Hentschel U."/>
            <person name="Abe I."/>
            <person name="Matsunaga S."/>
            <person name="Kalinowski J."/>
            <person name="Takeyama H."/>
            <person name="Piel J."/>
        </authorList>
    </citation>
    <scope>NUCLEOTIDE SEQUENCE [LARGE SCALE GENOMIC DNA]</scope>
    <source>
        <strain evidence="3">TSY2</strain>
    </source>
</reference>
<evidence type="ECO:0000313" key="3">
    <source>
        <dbReference type="Proteomes" id="UP000019140"/>
    </source>
</evidence>
<evidence type="ECO:0000313" key="2">
    <source>
        <dbReference type="EMBL" id="ETX04576.1"/>
    </source>
</evidence>
<dbReference type="Gene3D" id="3.10.450.50">
    <property type="match status" value="1"/>
</dbReference>
<protein>
    <recommendedName>
        <fullName evidence="1">SnoaL-like domain-containing protein</fullName>
    </recommendedName>
</protein>
<dbReference type="HOGENOM" id="CLU_1966526_0_0_7"/>
<dbReference type="Proteomes" id="UP000019140">
    <property type="component" value="Unassembled WGS sequence"/>
</dbReference>
<comment type="caution">
    <text evidence="2">The sequence shown here is derived from an EMBL/GenBank/DDBJ whole genome shotgun (WGS) entry which is preliminary data.</text>
</comment>
<accession>W4M3N9</accession>
<name>W4M3N9_9BACT</name>
<gene>
    <name evidence="2" type="ORF">ETSY2_28015</name>
</gene>
<evidence type="ECO:0000259" key="1">
    <source>
        <dbReference type="Pfam" id="PF12680"/>
    </source>
</evidence>
<dbReference type="AlphaFoldDB" id="W4M3N9"/>
<keyword evidence="3" id="KW-1185">Reference proteome</keyword>
<dbReference type="InterPro" id="IPR032710">
    <property type="entry name" value="NTF2-like_dom_sf"/>
</dbReference>
<dbReference type="InterPro" id="IPR037401">
    <property type="entry name" value="SnoaL-like"/>
</dbReference>
<feature type="domain" description="SnoaL-like" evidence="1">
    <location>
        <begin position="14"/>
        <end position="118"/>
    </location>
</feature>